<dbReference type="PANTHER" id="PTHR11915">
    <property type="entry name" value="SPECTRIN/FILAMIN RELATED CYTOSKELETAL PROTEIN"/>
    <property type="match status" value="1"/>
</dbReference>
<proteinExistence type="predicted"/>
<feature type="region of interest" description="Disordered" evidence="4">
    <location>
        <begin position="1"/>
        <end position="24"/>
    </location>
</feature>
<dbReference type="Pfam" id="PF00435">
    <property type="entry name" value="Spectrin"/>
    <property type="match status" value="2"/>
</dbReference>
<dbReference type="EMBL" id="CAUEEQ010010104">
    <property type="protein sequence ID" value="CAJ0934143.1"/>
    <property type="molecule type" value="Genomic_DNA"/>
</dbReference>
<feature type="non-terminal residue" evidence="5">
    <location>
        <position position="1"/>
    </location>
</feature>
<organism evidence="5 6">
    <name type="scientific">Ranitomeya imitator</name>
    <name type="common">mimic poison frog</name>
    <dbReference type="NCBI Taxonomy" id="111125"/>
    <lineage>
        <taxon>Eukaryota</taxon>
        <taxon>Metazoa</taxon>
        <taxon>Chordata</taxon>
        <taxon>Craniata</taxon>
        <taxon>Vertebrata</taxon>
        <taxon>Euteleostomi</taxon>
        <taxon>Amphibia</taxon>
        <taxon>Batrachia</taxon>
        <taxon>Anura</taxon>
        <taxon>Neobatrachia</taxon>
        <taxon>Hyloidea</taxon>
        <taxon>Dendrobatidae</taxon>
        <taxon>Dendrobatinae</taxon>
        <taxon>Ranitomeya</taxon>
    </lineage>
</organism>
<keyword evidence="6" id="KW-1185">Reference proteome</keyword>
<dbReference type="Proteomes" id="UP001176940">
    <property type="component" value="Unassembled WGS sequence"/>
</dbReference>
<evidence type="ECO:0000256" key="2">
    <source>
        <dbReference type="ARBA" id="ARBA00023203"/>
    </source>
</evidence>
<evidence type="ECO:0000256" key="3">
    <source>
        <dbReference type="SAM" id="Coils"/>
    </source>
</evidence>
<protein>
    <recommendedName>
        <fullName evidence="7">Spectrin alpha chain-like protein</fullName>
    </recommendedName>
</protein>
<keyword evidence="2" id="KW-0009">Actin-binding</keyword>
<feature type="coiled-coil region" evidence="3">
    <location>
        <begin position="130"/>
        <end position="157"/>
    </location>
</feature>
<evidence type="ECO:0000313" key="6">
    <source>
        <dbReference type="Proteomes" id="UP001176940"/>
    </source>
</evidence>
<dbReference type="SMART" id="SM00150">
    <property type="entry name" value="SPEC"/>
    <property type="match status" value="2"/>
</dbReference>
<feature type="compositionally biased region" description="Basic and acidic residues" evidence="4">
    <location>
        <begin position="1"/>
        <end position="11"/>
    </location>
</feature>
<sequence>DAKEKIEKIEKVLQSPQSGHDLRTSRDLLKEHRQLENESRELADKMNSIVSRAQKMATNHFNSQGIMDETMKYLRRFESLQDPLSKRGEFLQAKVDQYEFYHYCDLELTWINEKMPVASSTHFGKSLDAALSMLQKHKELQAEVNAHKQQLRRVLEIGNSLIASNHPESRNISEKNKKLQDAWSELEQACEKRMRSLQDSVASKR</sequence>
<keyword evidence="3" id="KW-0175">Coiled coil</keyword>
<evidence type="ECO:0000256" key="4">
    <source>
        <dbReference type="SAM" id="MobiDB-lite"/>
    </source>
</evidence>
<dbReference type="InterPro" id="IPR018159">
    <property type="entry name" value="Spectrin/alpha-actinin"/>
</dbReference>
<dbReference type="Gene3D" id="1.20.58.60">
    <property type="match status" value="2"/>
</dbReference>
<evidence type="ECO:0000313" key="5">
    <source>
        <dbReference type="EMBL" id="CAJ0934143.1"/>
    </source>
</evidence>
<name>A0ABN9L621_9NEOB</name>
<comment type="caution">
    <text evidence="5">The sequence shown here is derived from an EMBL/GenBank/DDBJ whole genome shotgun (WGS) entry which is preliminary data.</text>
</comment>
<reference evidence="5" key="1">
    <citation type="submission" date="2023-07" db="EMBL/GenBank/DDBJ databases">
        <authorList>
            <person name="Stuckert A."/>
        </authorList>
    </citation>
    <scope>NUCLEOTIDE SEQUENCE</scope>
</reference>
<gene>
    <name evidence="5" type="ORF">RIMI_LOCUS5800681</name>
</gene>
<dbReference type="CDD" id="cd00176">
    <property type="entry name" value="SPEC"/>
    <property type="match status" value="1"/>
</dbReference>
<evidence type="ECO:0008006" key="7">
    <source>
        <dbReference type="Google" id="ProtNLM"/>
    </source>
</evidence>
<evidence type="ECO:0000256" key="1">
    <source>
        <dbReference type="ARBA" id="ARBA00022737"/>
    </source>
</evidence>
<dbReference type="SUPFAM" id="SSF46966">
    <property type="entry name" value="Spectrin repeat"/>
    <property type="match status" value="1"/>
</dbReference>
<keyword evidence="1" id="KW-0677">Repeat</keyword>
<dbReference type="InterPro" id="IPR002017">
    <property type="entry name" value="Spectrin_repeat"/>
</dbReference>
<feature type="coiled-coil region" evidence="3">
    <location>
        <begin position="25"/>
        <end position="52"/>
    </location>
</feature>
<accession>A0ABN9L621</accession>